<dbReference type="InterPro" id="IPR021109">
    <property type="entry name" value="Peptidase_aspartic_dom_sf"/>
</dbReference>
<gene>
    <name evidence="2" type="ORF">BJX63DRAFT_434126</name>
</gene>
<feature type="domain" description="Peptidase A1" evidence="1">
    <location>
        <begin position="1"/>
        <end position="307"/>
    </location>
</feature>
<name>A0ABR4H578_9EURO</name>
<reference evidence="2 3" key="1">
    <citation type="submission" date="2024-07" db="EMBL/GenBank/DDBJ databases">
        <title>Section-level genome sequencing and comparative genomics of Aspergillus sections Usti and Cavernicolus.</title>
        <authorList>
            <consortium name="Lawrence Berkeley National Laboratory"/>
            <person name="Nybo J.L."/>
            <person name="Vesth T.C."/>
            <person name="Theobald S."/>
            <person name="Frisvad J.C."/>
            <person name="Larsen T.O."/>
            <person name="Kjaerboelling I."/>
            <person name="Rothschild-Mancinelli K."/>
            <person name="Lyhne E.K."/>
            <person name="Kogle M.E."/>
            <person name="Barry K."/>
            <person name="Clum A."/>
            <person name="Na H."/>
            <person name="Ledsgaard L."/>
            <person name="Lin J."/>
            <person name="Lipzen A."/>
            <person name="Kuo A."/>
            <person name="Riley R."/>
            <person name="Mondo S."/>
            <person name="Labutti K."/>
            <person name="Haridas S."/>
            <person name="Pangalinan J."/>
            <person name="Salamov A.A."/>
            <person name="Simmons B.A."/>
            <person name="Magnuson J.K."/>
            <person name="Chen J."/>
            <person name="Drula E."/>
            <person name="Henrissat B."/>
            <person name="Wiebenga A."/>
            <person name="Lubbers R.J."/>
            <person name="Gomes A.C."/>
            <person name="Makela M.R."/>
            <person name="Stajich J."/>
            <person name="Grigoriev I.V."/>
            <person name="Mortensen U.H."/>
            <person name="De Vries R.P."/>
            <person name="Baker S.E."/>
            <person name="Andersen M.R."/>
        </authorList>
    </citation>
    <scope>NUCLEOTIDE SEQUENCE [LARGE SCALE GENOMIC DNA]</scope>
    <source>
        <strain evidence="2 3">CBS 588.65</strain>
    </source>
</reference>
<dbReference type="Pfam" id="PF00026">
    <property type="entry name" value="Asp"/>
    <property type="match status" value="1"/>
</dbReference>
<keyword evidence="3" id="KW-1185">Reference proteome</keyword>
<dbReference type="EMBL" id="JBFXLT010000069">
    <property type="protein sequence ID" value="KAL2810610.1"/>
    <property type="molecule type" value="Genomic_DNA"/>
</dbReference>
<protein>
    <submittedName>
        <fullName evidence="2">Aspartic peptidase domain-containing protein</fullName>
    </submittedName>
</protein>
<dbReference type="Proteomes" id="UP001610334">
    <property type="component" value="Unassembled WGS sequence"/>
</dbReference>
<evidence type="ECO:0000313" key="3">
    <source>
        <dbReference type="Proteomes" id="UP001610334"/>
    </source>
</evidence>
<dbReference type="SUPFAM" id="SSF50630">
    <property type="entry name" value="Acid proteases"/>
    <property type="match status" value="1"/>
</dbReference>
<dbReference type="InterPro" id="IPR033121">
    <property type="entry name" value="PEPTIDASE_A1"/>
</dbReference>
<sequence>MLFDIEAVQSTLLYPVSEQEQCTGDCLDSGRFGSFDPARSSSYIPIDDRGEEVWGSESFRYSEGSDILTIGGSQAEGLSFRLVPLVDQWSAVNTLALSWDSGIYYRLVDQGLTISPSFSLWNTPGTGQAGVLFGGINMAKYHGPLHAFSTADTPKVSLPVNGVEIQLQNDTSGSSISYDFPEGPFLIRTSEALTRLPLNPTMQFYTDLGISYDSTYRKIRIPCSRRSENHTLSFRVGNITISAPWGAFISQEFPDRDIDPDIVESCTFDIHPMPEERTDDYAGQLGMNIIQYMYLAADYDTKVVCVAPLNLNPGPDEILEIGPGIRIPDSVGDFPETVTRYTPITTLATTGTSTQAAARTAVPGMAVAGIAGLFFVL</sequence>
<evidence type="ECO:0000313" key="2">
    <source>
        <dbReference type="EMBL" id="KAL2810610.1"/>
    </source>
</evidence>
<organism evidence="2 3">
    <name type="scientific">Aspergillus granulosus</name>
    <dbReference type="NCBI Taxonomy" id="176169"/>
    <lineage>
        <taxon>Eukaryota</taxon>
        <taxon>Fungi</taxon>
        <taxon>Dikarya</taxon>
        <taxon>Ascomycota</taxon>
        <taxon>Pezizomycotina</taxon>
        <taxon>Eurotiomycetes</taxon>
        <taxon>Eurotiomycetidae</taxon>
        <taxon>Eurotiales</taxon>
        <taxon>Aspergillaceae</taxon>
        <taxon>Aspergillus</taxon>
        <taxon>Aspergillus subgen. Nidulantes</taxon>
    </lineage>
</organism>
<evidence type="ECO:0000259" key="1">
    <source>
        <dbReference type="PROSITE" id="PS51767"/>
    </source>
</evidence>
<dbReference type="Gene3D" id="2.40.70.10">
    <property type="entry name" value="Acid Proteases"/>
    <property type="match status" value="2"/>
</dbReference>
<accession>A0ABR4H578</accession>
<comment type="caution">
    <text evidence="2">The sequence shown here is derived from an EMBL/GenBank/DDBJ whole genome shotgun (WGS) entry which is preliminary data.</text>
</comment>
<dbReference type="PROSITE" id="PS51767">
    <property type="entry name" value="PEPTIDASE_A1"/>
    <property type="match status" value="1"/>
</dbReference>
<proteinExistence type="predicted"/>